<dbReference type="AlphaFoldDB" id="A0A1S3HE56"/>
<evidence type="ECO:0000256" key="2">
    <source>
        <dbReference type="ARBA" id="ARBA00022490"/>
    </source>
</evidence>
<protein>
    <recommendedName>
        <fullName evidence="10">Nitrite reductase MB</fullName>
    </recommendedName>
    <alternativeName>
        <fullName evidence="11">Pseudoperoxidase MB</fullName>
    </alternativeName>
</protein>
<reference evidence="17 18" key="1">
    <citation type="submission" date="2025-04" db="UniProtKB">
        <authorList>
            <consortium name="RefSeq"/>
        </authorList>
    </citation>
    <scope>IDENTIFICATION</scope>
    <source>
        <tissue evidence="17 18">Gonads</tissue>
    </source>
</reference>
<name>A0A1S3HE56_LINAN</name>
<dbReference type="PRINTS" id="PR00613">
    <property type="entry name" value="MYOGLOBIN"/>
</dbReference>
<keyword evidence="6" id="KW-0560">Oxidoreductase</keyword>
<dbReference type="GO" id="GO:0020037">
    <property type="term" value="F:heme binding"/>
    <property type="evidence" value="ECO:0007669"/>
    <property type="project" value="InterPro"/>
</dbReference>
<evidence type="ECO:0000256" key="1">
    <source>
        <dbReference type="ARBA" id="ARBA00022448"/>
    </source>
</evidence>
<keyword evidence="8" id="KW-0514">Muscle protein</keyword>
<dbReference type="InterPro" id="IPR002335">
    <property type="entry name" value="Myoglobin"/>
</dbReference>
<dbReference type="GeneID" id="106154567"/>
<dbReference type="GeneID" id="106154532"/>
<dbReference type="Proteomes" id="UP000085678">
    <property type="component" value="Unplaced"/>
</dbReference>
<comment type="catalytic activity">
    <reaction evidence="13">
        <text>H2O2 + AH2 = A + 2 H2O</text>
        <dbReference type="Rhea" id="RHEA:30275"/>
        <dbReference type="ChEBI" id="CHEBI:13193"/>
        <dbReference type="ChEBI" id="CHEBI:15377"/>
        <dbReference type="ChEBI" id="CHEBI:16240"/>
        <dbReference type="ChEBI" id="CHEBI:17499"/>
    </reaction>
</comment>
<dbReference type="KEGG" id="lak:106154567"/>
<organism evidence="16 17">
    <name type="scientific">Lingula anatina</name>
    <name type="common">Brachiopod</name>
    <name type="synonym">Lingula unguis</name>
    <dbReference type="NCBI Taxonomy" id="7574"/>
    <lineage>
        <taxon>Eukaryota</taxon>
        <taxon>Metazoa</taxon>
        <taxon>Spiralia</taxon>
        <taxon>Lophotrochozoa</taxon>
        <taxon>Brachiopoda</taxon>
        <taxon>Linguliformea</taxon>
        <taxon>Lingulata</taxon>
        <taxon>Lingulida</taxon>
        <taxon>Linguloidea</taxon>
        <taxon>Lingulidae</taxon>
        <taxon>Lingula</taxon>
    </lineage>
</organism>
<evidence type="ECO:0000256" key="7">
    <source>
        <dbReference type="ARBA" id="ARBA00023004"/>
    </source>
</evidence>
<proteinExistence type="inferred from homology"/>
<dbReference type="Pfam" id="PF00042">
    <property type="entry name" value="Globin"/>
    <property type="match status" value="1"/>
</dbReference>
<evidence type="ECO:0000256" key="9">
    <source>
        <dbReference type="ARBA" id="ARBA00044498"/>
    </source>
</evidence>
<keyword evidence="1 14" id="KW-0813">Transport</keyword>
<accession>A0A1S3HE56</accession>
<keyword evidence="5" id="KW-0479">Metal-binding</keyword>
<comment type="similarity">
    <text evidence="14">Belongs to the globin family.</text>
</comment>
<dbReference type="GO" id="GO:0016491">
    <property type="term" value="F:oxidoreductase activity"/>
    <property type="evidence" value="ECO:0007669"/>
    <property type="project" value="UniProtKB-KW"/>
</dbReference>
<evidence type="ECO:0000256" key="13">
    <source>
        <dbReference type="ARBA" id="ARBA00049931"/>
    </source>
</evidence>
<keyword evidence="4 14" id="KW-0561">Oxygen transport</keyword>
<evidence type="ECO:0000313" key="16">
    <source>
        <dbReference type="Proteomes" id="UP000085678"/>
    </source>
</evidence>
<dbReference type="Gene3D" id="1.10.490.10">
    <property type="entry name" value="Globins"/>
    <property type="match status" value="1"/>
</dbReference>
<evidence type="ECO:0000256" key="5">
    <source>
        <dbReference type="ARBA" id="ARBA00022723"/>
    </source>
</evidence>
<evidence type="ECO:0000256" key="3">
    <source>
        <dbReference type="ARBA" id="ARBA00022617"/>
    </source>
</evidence>
<dbReference type="OrthoDB" id="436496at2759"/>
<dbReference type="SUPFAM" id="SSF46458">
    <property type="entry name" value="Globin-like"/>
    <property type="match status" value="1"/>
</dbReference>
<dbReference type="PANTHER" id="PTHR47217">
    <property type="entry name" value="GLOBIN-LIKE PROTEIN"/>
    <property type="match status" value="1"/>
</dbReference>
<keyword evidence="7" id="KW-0408">Iron</keyword>
<keyword evidence="2" id="KW-0963">Cytoplasm</keyword>
<keyword evidence="16" id="KW-1185">Reference proteome</keyword>
<feature type="domain" description="Globin" evidence="15">
    <location>
        <begin position="22"/>
        <end position="171"/>
    </location>
</feature>
<evidence type="ECO:0000256" key="11">
    <source>
        <dbReference type="ARBA" id="ARBA00044553"/>
    </source>
</evidence>
<evidence type="ECO:0000256" key="4">
    <source>
        <dbReference type="ARBA" id="ARBA00022621"/>
    </source>
</evidence>
<comment type="catalytic activity">
    <reaction evidence="12">
        <text>Fe(III)-heme b-[protein] + nitric oxide + H2O = Fe(II)-heme b-[protein] + nitrite + 2 H(+)</text>
        <dbReference type="Rhea" id="RHEA:77711"/>
        <dbReference type="Rhea" id="RHEA-COMP:18975"/>
        <dbReference type="Rhea" id="RHEA-COMP:18976"/>
        <dbReference type="ChEBI" id="CHEBI:15377"/>
        <dbReference type="ChEBI" id="CHEBI:15378"/>
        <dbReference type="ChEBI" id="CHEBI:16301"/>
        <dbReference type="ChEBI" id="CHEBI:16480"/>
        <dbReference type="ChEBI" id="CHEBI:55376"/>
        <dbReference type="ChEBI" id="CHEBI:60344"/>
    </reaction>
    <physiologicalReaction direction="right-to-left" evidence="12">
        <dbReference type="Rhea" id="RHEA:77713"/>
    </physiologicalReaction>
</comment>
<dbReference type="PROSITE" id="PS01033">
    <property type="entry name" value="GLOBIN"/>
    <property type="match status" value="1"/>
</dbReference>
<sequence>MGAIWSMFFGYGGSDTVDEKTGLTEREKNILRYTWKGISTKPREYGPELFLQLFTKIPETKKYFRSLKDKSNEELRKSFVLRAHGATVVNSLTSVVESLDDADCLVSLLKKIGTNHQKIGIPVALFGPEFCELILSWLENSLGSSRFGPTERATWDKALSVIMSVIKSAYDEK</sequence>
<dbReference type="KEGG" id="lak:106154532"/>
<evidence type="ECO:0000313" key="17">
    <source>
        <dbReference type="RefSeq" id="XP_013384357.1"/>
    </source>
</evidence>
<dbReference type="STRING" id="7574.A0A1S3HE56"/>
<dbReference type="CDD" id="cd01040">
    <property type="entry name" value="Mb-like"/>
    <property type="match status" value="1"/>
</dbReference>
<dbReference type="PANTHER" id="PTHR47217:SF1">
    <property type="entry name" value="GLOBIN-LIKE PROTEIN"/>
    <property type="match status" value="1"/>
</dbReference>
<dbReference type="InterPro" id="IPR012292">
    <property type="entry name" value="Globin/Proto"/>
</dbReference>
<dbReference type="InterPro" id="IPR009050">
    <property type="entry name" value="Globin-like_sf"/>
</dbReference>
<dbReference type="InterPro" id="IPR000971">
    <property type="entry name" value="Globin"/>
</dbReference>
<dbReference type="GO" id="GO:0016528">
    <property type="term" value="C:sarcoplasm"/>
    <property type="evidence" value="ECO:0007669"/>
    <property type="project" value="UniProtKB-SubCell"/>
</dbReference>
<dbReference type="GO" id="GO:0046872">
    <property type="term" value="F:metal ion binding"/>
    <property type="evidence" value="ECO:0007669"/>
    <property type="project" value="UniProtKB-KW"/>
</dbReference>
<dbReference type="InterPro" id="IPR044399">
    <property type="entry name" value="Mb-like_M"/>
</dbReference>
<dbReference type="RefSeq" id="XP_013384413.1">
    <property type="nucleotide sequence ID" value="XM_013528959.1"/>
</dbReference>
<comment type="subcellular location">
    <subcellularLocation>
        <location evidence="9">Cytoplasm</location>
        <location evidence="9">Sarcoplasm</location>
    </subcellularLocation>
</comment>
<evidence type="ECO:0000259" key="15">
    <source>
        <dbReference type="PROSITE" id="PS01033"/>
    </source>
</evidence>
<evidence type="ECO:0000256" key="12">
    <source>
        <dbReference type="ARBA" id="ARBA00048118"/>
    </source>
</evidence>
<gene>
    <name evidence="17" type="primary">LOC106154532</name>
    <name evidence="18" type="synonym">LOC106154567</name>
</gene>
<evidence type="ECO:0000256" key="14">
    <source>
        <dbReference type="RuleBase" id="RU000356"/>
    </source>
</evidence>
<dbReference type="RefSeq" id="XP_013384357.1">
    <property type="nucleotide sequence ID" value="XM_013528903.1"/>
</dbReference>
<evidence type="ECO:0000256" key="6">
    <source>
        <dbReference type="ARBA" id="ARBA00023002"/>
    </source>
</evidence>
<evidence type="ECO:0000256" key="10">
    <source>
        <dbReference type="ARBA" id="ARBA00044552"/>
    </source>
</evidence>
<dbReference type="GO" id="GO:0019825">
    <property type="term" value="F:oxygen binding"/>
    <property type="evidence" value="ECO:0007669"/>
    <property type="project" value="InterPro"/>
</dbReference>
<evidence type="ECO:0000256" key="8">
    <source>
        <dbReference type="ARBA" id="ARBA00023179"/>
    </source>
</evidence>
<keyword evidence="3 14" id="KW-0349">Heme</keyword>
<dbReference type="GO" id="GO:0005344">
    <property type="term" value="F:oxygen carrier activity"/>
    <property type="evidence" value="ECO:0007669"/>
    <property type="project" value="UniProtKB-KW"/>
</dbReference>
<evidence type="ECO:0000313" key="18">
    <source>
        <dbReference type="RefSeq" id="XP_013384413.1"/>
    </source>
</evidence>